<name>A0AAE1YJT5_9LAMI</name>
<dbReference type="AlphaFoldDB" id="A0AAE1YJT5"/>
<reference evidence="2" key="2">
    <citation type="journal article" date="2024" name="Plant">
        <title>Genomic evolution and insights into agronomic trait innovations of Sesamum species.</title>
        <authorList>
            <person name="Miao H."/>
            <person name="Wang L."/>
            <person name="Qu L."/>
            <person name="Liu H."/>
            <person name="Sun Y."/>
            <person name="Le M."/>
            <person name="Wang Q."/>
            <person name="Wei S."/>
            <person name="Zheng Y."/>
            <person name="Lin W."/>
            <person name="Duan Y."/>
            <person name="Cao H."/>
            <person name="Xiong S."/>
            <person name="Wang X."/>
            <person name="Wei L."/>
            <person name="Li C."/>
            <person name="Ma Q."/>
            <person name="Ju M."/>
            <person name="Zhao R."/>
            <person name="Li G."/>
            <person name="Mu C."/>
            <person name="Tian Q."/>
            <person name="Mei H."/>
            <person name="Zhang T."/>
            <person name="Gao T."/>
            <person name="Zhang H."/>
        </authorList>
    </citation>
    <scope>NUCLEOTIDE SEQUENCE</scope>
    <source>
        <strain evidence="2">3651</strain>
    </source>
</reference>
<accession>A0AAE1YJT5</accession>
<organism evidence="2 3">
    <name type="scientific">Sesamum alatum</name>
    <dbReference type="NCBI Taxonomy" id="300844"/>
    <lineage>
        <taxon>Eukaryota</taxon>
        <taxon>Viridiplantae</taxon>
        <taxon>Streptophyta</taxon>
        <taxon>Embryophyta</taxon>
        <taxon>Tracheophyta</taxon>
        <taxon>Spermatophyta</taxon>
        <taxon>Magnoliopsida</taxon>
        <taxon>eudicotyledons</taxon>
        <taxon>Gunneridae</taxon>
        <taxon>Pentapetalae</taxon>
        <taxon>asterids</taxon>
        <taxon>lamiids</taxon>
        <taxon>Lamiales</taxon>
        <taxon>Pedaliaceae</taxon>
        <taxon>Sesamum</taxon>
    </lineage>
</organism>
<feature type="region of interest" description="Disordered" evidence="1">
    <location>
        <begin position="102"/>
        <end position="122"/>
    </location>
</feature>
<evidence type="ECO:0000256" key="1">
    <source>
        <dbReference type="SAM" id="MobiDB-lite"/>
    </source>
</evidence>
<feature type="compositionally biased region" description="Acidic residues" evidence="1">
    <location>
        <begin position="102"/>
        <end position="115"/>
    </location>
</feature>
<protein>
    <submittedName>
        <fullName evidence="2">Uncharacterized protein</fullName>
    </submittedName>
</protein>
<comment type="caution">
    <text evidence="2">The sequence shown here is derived from an EMBL/GenBank/DDBJ whole genome shotgun (WGS) entry which is preliminary data.</text>
</comment>
<gene>
    <name evidence="2" type="ORF">Salat_0872100</name>
</gene>
<reference evidence="2" key="1">
    <citation type="submission" date="2020-06" db="EMBL/GenBank/DDBJ databases">
        <authorList>
            <person name="Li T."/>
            <person name="Hu X."/>
            <person name="Zhang T."/>
            <person name="Song X."/>
            <person name="Zhang H."/>
            <person name="Dai N."/>
            <person name="Sheng W."/>
            <person name="Hou X."/>
            <person name="Wei L."/>
        </authorList>
    </citation>
    <scope>NUCLEOTIDE SEQUENCE</scope>
    <source>
        <strain evidence="2">3651</strain>
        <tissue evidence="2">Leaf</tissue>
    </source>
</reference>
<dbReference type="Proteomes" id="UP001293254">
    <property type="component" value="Unassembled WGS sequence"/>
</dbReference>
<evidence type="ECO:0000313" key="3">
    <source>
        <dbReference type="Proteomes" id="UP001293254"/>
    </source>
</evidence>
<proteinExistence type="predicted"/>
<sequence>MSLSVAHTQRSRTIAHTYQTRPMTRLARTHQINSTDPLHHILNSWRFSKGPSLEEKRQFILDDSIPSESVSVAGWAPISSGGNQLQENGQWTAGRVDLETDEGAEGEDGVGEEIVDFGAEAR</sequence>
<evidence type="ECO:0000313" key="2">
    <source>
        <dbReference type="EMBL" id="KAK4431101.1"/>
    </source>
</evidence>
<keyword evidence="3" id="KW-1185">Reference proteome</keyword>
<dbReference type="EMBL" id="JACGWO010000003">
    <property type="protein sequence ID" value="KAK4431101.1"/>
    <property type="molecule type" value="Genomic_DNA"/>
</dbReference>